<gene>
    <name evidence="1" type="ORF">AMR76_21570</name>
</gene>
<accession>A0A0Q2MVF8</accession>
<dbReference type="AlphaFoldDB" id="A0A0Q2MVF8"/>
<protein>
    <submittedName>
        <fullName evidence="1">Uncharacterized protein</fullName>
    </submittedName>
</protein>
<dbReference type="EMBL" id="LKHS01000031">
    <property type="protein sequence ID" value="KQH83695.1"/>
    <property type="molecule type" value="Genomic_DNA"/>
</dbReference>
<evidence type="ECO:0000313" key="1">
    <source>
        <dbReference type="EMBL" id="KQH83695.1"/>
    </source>
</evidence>
<comment type="caution">
    <text evidence="1">The sequence shown here is derived from an EMBL/GenBank/DDBJ whole genome shotgun (WGS) entry which is preliminary data.</text>
</comment>
<sequence>MTSTFFKLIFVRLKSHQLAVYRIKFQHLRGVTAIGWKKTKHIRKIHVSILLIVDMHLIFI</sequence>
<organism evidence="1 2">
    <name type="scientific">Vibrio furnissii</name>
    <dbReference type="NCBI Taxonomy" id="29494"/>
    <lineage>
        <taxon>Bacteria</taxon>
        <taxon>Pseudomonadati</taxon>
        <taxon>Pseudomonadota</taxon>
        <taxon>Gammaproteobacteria</taxon>
        <taxon>Vibrionales</taxon>
        <taxon>Vibrionaceae</taxon>
        <taxon>Vibrio</taxon>
    </lineage>
</organism>
<proteinExistence type="predicted"/>
<keyword evidence="2" id="KW-1185">Reference proteome</keyword>
<dbReference type="Proteomes" id="UP000051221">
    <property type="component" value="Unassembled WGS sequence"/>
</dbReference>
<name>A0A0Q2MVF8_VIBFU</name>
<reference evidence="1 2" key="1">
    <citation type="submission" date="2015-08" db="EMBL/GenBank/DDBJ databases">
        <title>Antibacterial properties of a collection of Vibrionaceae strains.</title>
        <authorList>
            <person name="Giubergia S."/>
        </authorList>
    </citation>
    <scope>NUCLEOTIDE SEQUENCE [LARGE SCALE GENOMIC DNA]</scope>
    <source>
        <strain evidence="1 2">S0821</strain>
    </source>
</reference>
<dbReference type="InParanoid" id="A0A0Q2MVF8"/>
<evidence type="ECO:0000313" key="2">
    <source>
        <dbReference type="Proteomes" id="UP000051221"/>
    </source>
</evidence>